<sequence length="334" mass="36143">MAGYDIKVEPNDDTLKAIAQLLNADKESIQAQGAAKVQLLAKQHCNFVLDKGLQFIPVLIGLLEAELSEARTAAAAALAALAIEPAGREILRREGCIRPLVLQLEEGIHSTAAEQAVVAIMSLAACEINKDAIREAEGIPALVRLMHEATGQSAPTAAAAAIQPLQLPKAAALQGTGAGGSQPHRNTWQTRHCINRPAAASAAGALMNLQLNPLNRTAMEEAGIVNVLERILAAGYDNILTQRAKFMLTWLNMEVDQTDFNPRPTKTFDDIMKEHNLKLDDGLEGRSSFDRKLPLRPVLDIMWRQSSGLGRHGGKPKFKPSVPKQAQKTAHRTY</sequence>
<dbReference type="Gene3D" id="1.25.10.10">
    <property type="entry name" value="Leucine-rich Repeat Variant"/>
    <property type="match status" value="1"/>
</dbReference>
<name>A0AAW1QPE6_9CHLO</name>
<keyword evidence="4" id="KW-1185">Reference proteome</keyword>
<evidence type="ECO:0000313" key="3">
    <source>
        <dbReference type="EMBL" id="KAK9823317.1"/>
    </source>
</evidence>
<reference evidence="3 4" key="1">
    <citation type="journal article" date="2024" name="Nat. Commun.">
        <title>Phylogenomics reveals the evolutionary origins of lichenization in chlorophyte algae.</title>
        <authorList>
            <person name="Puginier C."/>
            <person name="Libourel C."/>
            <person name="Otte J."/>
            <person name="Skaloud P."/>
            <person name="Haon M."/>
            <person name="Grisel S."/>
            <person name="Petersen M."/>
            <person name="Berrin J.G."/>
            <person name="Delaux P.M."/>
            <person name="Dal Grande F."/>
            <person name="Keller J."/>
        </authorList>
    </citation>
    <scope>NUCLEOTIDE SEQUENCE [LARGE SCALE GENOMIC DNA]</scope>
    <source>
        <strain evidence="3 4">SAG 2043</strain>
    </source>
</reference>
<dbReference type="PANTHER" id="PTHR23315">
    <property type="entry name" value="U BOX DOMAIN-CONTAINING"/>
    <property type="match status" value="1"/>
</dbReference>
<proteinExistence type="predicted"/>
<keyword evidence="1" id="KW-0833">Ubl conjugation pathway</keyword>
<feature type="region of interest" description="Disordered" evidence="2">
    <location>
        <begin position="308"/>
        <end position="334"/>
    </location>
</feature>
<accession>A0AAW1QPE6</accession>
<gene>
    <name evidence="3" type="ORF">WJX72_001877</name>
</gene>
<dbReference type="InterPro" id="IPR016024">
    <property type="entry name" value="ARM-type_fold"/>
</dbReference>
<comment type="caution">
    <text evidence="3">The sequence shown here is derived from an EMBL/GenBank/DDBJ whole genome shotgun (WGS) entry which is preliminary data.</text>
</comment>
<dbReference type="AlphaFoldDB" id="A0AAW1QPE6"/>
<dbReference type="Proteomes" id="UP001489004">
    <property type="component" value="Unassembled WGS sequence"/>
</dbReference>
<dbReference type="PANTHER" id="PTHR23315:SF7">
    <property type="entry name" value="U-BOX DOMAIN-CONTAINING PROTEIN 4"/>
    <property type="match status" value="1"/>
</dbReference>
<dbReference type="InterPro" id="IPR011989">
    <property type="entry name" value="ARM-like"/>
</dbReference>
<protein>
    <submittedName>
        <fullName evidence="3">Uncharacterized protein</fullName>
    </submittedName>
</protein>
<evidence type="ECO:0000313" key="4">
    <source>
        <dbReference type="Proteomes" id="UP001489004"/>
    </source>
</evidence>
<dbReference type="SUPFAM" id="SSF48371">
    <property type="entry name" value="ARM repeat"/>
    <property type="match status" value="1"/>
</dbReference>
<organism evidence="3 4">
    <name type="scientific">[Myrmecia] bisecta</name>
    <dbReference type="NCBI Taxonomy" id="41462"/>
    <lineage>
        <taxon>Eukaryota</taxon>
        <taxon>Viridiplantae</taxon>
        <taxon>Chlorophyta</taxon>
        <taxon>core chlorophytes</taxon>
        <taxon>Trebouxiophyceae</taxon>
        <taxon>Trebouxiales</taxon>
        <taxon>Trebouxiaceae</taxon>
        <taxon>Myrmecia</taxon>
    </lineage>
</organism>
<evidence type="ECO:0000256" key="1">
    <source>
        <dbReference type="ARBA" id="ARBA00022786"/>
    </source>
</evidence>
<evidence type="ECO:0000256" key="2">
    <source>
        <dbReference type="SAM" id="MobiDB-lite"/>
    </source>
</evidence>
<dbReference type="EMBL" id="JALJOR010000002">
    <property type="protein sequence ID" value="KAK9823317.1"/>
    <property type="molecule type" value="Genomic_DNA"/>
</dbReference>